<evidence type="ECO:0000259" key="1">
    <source>
        <dbReference type="Pfam" id="PF01930"/>
    </source>
</evidence>
<sequence>MEAEDVGGVHIKYLYHCRRQLWLYLRGVRPEHLSGSVRLGEAVHETSYTRRGPVDLGAARLDFIDGRRWVHEVKSSARPTPADEAQGRHYCYRLEHIGIDAQGAILHYPRTRRTHRHPYTPEAARLAQADIAQVLAVAAESTSPTRLARSACRGCGYTDYCWTE</sequence>
<dbReference type="InterPro" id="IPR011604">
    <property type="entry name" value="PDDEXK-like_dom_sf"/>
</dbReference>
<evidence type="ECO:0000313" key="2">
    <source>
        <dbReference type="EMBL" id="MUN41071.1"/>
    </source>
</evidence>
<dbReference type="Pfam" id="PF01930">
    <property type="entry name" value="Cas_Cas4"/>
    <property type="match status" value="1"/>
</dbReference>
<dbReference type="InterPro" id="IPR022765">
    <property type="entry name" value="Dna2/Cas4_DUF83"/>
</dbReference>
<dbReference type="PANTHER" id="PTHR37168">
    <property type="entry name" value="CRISPR-ASSOCIATED EXONUCLEASE CAS4"/>
    <property type="match status" value="1"/>
</dbReference>
<name>A0A7K1L9H5_9ACTN</name>
<organism evidence="2 3">
    <name type="scientific">Actinomadura litoris</name>
    <dbReference type="NCBI Taxonomy" id="2678616"/>
    <lineage>
        <taxon>Bacteria</taxon>
        <taxon>Bacillati</taxon>
        <taxon>Actinomycetota</taxon>
        <taxon>Actinomycetes</taxon>
        <taxon>Streptosporangiales</taxon>
        <taxon>Thermomonosporaceae</taxon>
        <taxon>Actinomadura</taxon>
    </lineage>
</organism>
<dbReference type="AlphaFoldDB" id="A0A7K1L9H5"/>
<dbReference type="PANTHER" id="PTHR37168:SF1">
    <property type="entry name" value="CRISPR-ASSOCIATED EXONUCLEASE CAS4"/>
    <property type="match status" value="1"/>
</dbReference>
<evidence type="ECO:0000313" key="3">
    <source>
        <dbReference type="Proteomes" id="UP000432015"/>
    </source>
</evidence>
<protein>
    <submittedName>
        <fullName evidence="2">Dna2/Cas4 domain-containing protein</fullName>
    </submittedName>
</protein>
<comment type="caution">
    <text evidence="2">The sequence shown here is derived from an EMBL/GenBank/DDBJ whole genome shotgun (WGS) entry which is preliminary data.</text>
</comment>
<dbReference type="EMBL" id="WOFH01000013">
    <property type="protein sequence ID" value="MUN41071.1"/>
    <property type="molecule type" value="Genomic_DNA"/>
</dbReference>
<proteinExistence type="predicted"/>
<reference evidence="2 3" key="1">
    <citation type="submission" date="2019-11" db="EMBL/GenBank/DDBJ databases">
        <authorList>
            <person name="Cao P."/>
        </authorList>
    </citation>
    <scope>NUCLEOTIDE SEQUENCE [LARGE SCALE GENOMIC DNA]</scope>
    <source>
        <strain evidence="2 3">NEAU-AAG5</strain>
    </source>
</reference>
<gene>
    <name evidence="2" type="ORF">GNZ18_31370</name>
</gene>
<accession>A0A7K1L9H5</accession>
<keyword evidence="3" id="KW-1185">Reference proteome</keyword>
<dbReference type="Proteomes" id="UP000432015">
    <property type="component" value="Unassembled WGS sequence"/>
</dbReference>
<dbReference type="Gene3D" id="3.90.320.10">
    <property type="match status" value="1"/>
</dbReference>
<feature type="domain" description="DUF83" evidence="1">
    <location>
        <begin position="8"/>
        <end position="162"/>
    </location>
</feature>